<dbReference type="AlphaFoldDB" id="A0A8C2W4D1"/>
<evidence type="ECO:0000313" key="2">
    <source>
        <dbReference type="Ensembl" id="ENSCLAP00000024083.1"/>
    </source>
</evidence>
<keyword evidence="3" id="KW-1185">Reference proteome</keyword>
<feature type="compositionally biased region" description="Acidic residues" evidence="1">
    <location>
        <begin position="99"/>
        <end position="111"/>
    </location>
</feature>
<dbReference type="PANTHER" id="PTHR47063">
    <property type="entry name" value="RIBONUCLEASE H2 SUBUNIT C"/>
    <property type="match status" value="1"/>
</dbReference>
<feature type="region of interest" description="Disordered" evidence="1">
    <location>
        <begin position="93"/>
        <end position="114"/>
    </location>
</feature>
<evidence type="ECO:0000313" key="3">
    <source>
        <dbReference type="Proteomes" id="UP000694398"/>
    </source>
</evidence>
<dbReference type="Gene3D" id="2.40.128.680">
    <property type="match status" value="1"/>
</dbReference>
<name>A0A8C2W4D1_CHILA</name>
<protein>
    <submittedName>
        <fullName evidence="2">Ribonuclease H2 subunit C</fullName>
    </submittedName>
</protein>
<reference evidence="2" key="1">
    <citation type="submission" date="2025-08" db="UniProtKB">
        <authorList>
            <consortium name="Ensembl"/>
        </authorList>
    </citation>
    <scope>IDENTIFICATION</scope>
</reference>
<organism evidence="2 3">
    <name type="scientific">Chinchilla lanigera</name>
    <name type="common">Long-tailed chinchilla</name>
    <name type="synonym">Chinchilla villidera</name>
    <dbReference type="NCBI Taxonomy" id="34839"/>
    <lineage>
        <taxon>Eukaryota</taxon>
        <taxon>Metazoa</taxon>
        <taxon>Chordata</taxon>
        <taxon>Craniata</taxon>
        <taxon>Vertebrata</taxon>
        <taxon>Euteleostomi</taxon>
        <taxon>Mammalia</taxon>
        <taxon>Eutheria</taxon>
        <taxon>Euarchontoglires</taxon>
        <taxon>Glires</taxon>
        <taxon>Rodentia</taxon>
        <taxon>Hystricomorpha</taxon>
        <taxon>Chinchillidae</taxon>
        <taxon>Chinchilla</taxon>
    </lineage>
</organism>
<dbReference type="Pfam" id="PF08615">
    <property type="entry name" value="RNase_H2_suC"/>
    <property type="match status" value="1"/>
</dbReference>
<dbReference type="InterPro" id="IPR013924">
    <property type="entry name" value="RNase_H2_suC"/>
</dbReference>
<dbReference type="GeneTree" id="ENSGT00390000001568"/>
<gene>
    <name evidence="2" type="primary">RNASEH2C</name>
</gene>
<evidence type="ECO:0000256" key="1">
    <source>
        <dbReference type="SAM" id="MobiDB-lite"/>
    </source>
</evidence>
<dbReference type="GO" id="GO:0032299">
    <property type="term" value="C:ribonuclease H2 complex"/>
    <property type="evidence" value="ECO:0007669"/>
    <property type="project" value="Ensembl"/>
</dbReference>
<dbReference type="GO" id="GO:0006401">
    <property type="term" value="P:RNA catabolic process"/>
    <property type="evidence" value="ECO:0007669"/>
    <property type="project" value="Ensembl"/>
</dbReference>
<dbReference type="Ensembl" id="ENSCLAT00000024315.1">
    <property type="protein sequence ID" value="ENSCLAP00000024083.1"/>
    <property type="gene ID" value="ENSCLAG00000016534.1"/>
</dbReference>
<dbReference type="CDD" id="cd09271">
    <property type="entry name" value="RNase_H2-C"/>
    <property type="match status" value="1"/>
</dbReference>
<dbReference type="Proteomes" id="UP000694398">
    <property type="component" value="Unassembled WGS sequence"/>
</dbReference>
<dbReference type="InterPro" id="IPR052863">
    <property type="entry name" value="RNase_H2_subunit_C"/>
</dbReference>
<sequence>WNADESAVEKQRIHVRPATLQDAAPAALHFLPCEVLASRPAPVERFFSPAIRQGADGLQVSFRGRSMRGEEVSVPSGLAGFVMVAEEKEEGLIGKQDFGDSENNGEEQEQEPLERGFDRFMGATGSFSSFTVWGLETVPGPDAKVRGALAWPTLAAAIHAQVPED</sequence>
<dbReference type="OMA" id="FDQFIGA"/>
<proteinExistence type="predicted"/>
<accession>A0A8C2W4D1</accession>
<reference evidence="2" key="2">
    <citation type="submission" date="2025-09" db="UniProtKB">
        <authorList>
            <consortium name="Ensembl"/>
        </authorList>
    </citation>
    <scope>IDENTIFICATION</scope>
</reference>
<dbReference type="PANTHER" id="PTHR47063:SF1">
    <property type="entry name" value="RIBONUCLEASE H2 SUBUNIT C"/>
    <property type="match status" value="1"/>
</dbReference>